<dbReference type="InParanoid" id="A0A369JAH4"/>
<proteinExistence type="predicted"/>
<name>A0A369JAH4_HYPMA</name>
<dbReference type="Proteomes" id="UP000076154">
    <property type="component" value="Unassembled WGS sequence"/>
</dbReference>
<comment type="caution">
    <text evidence="1">The sequence shown here is derived from an EMBL/GenBank/DDBJ whole genome shotgun (WGS) entry which is preliminary data.</text>
</comment>
<accession>A0A369JAH4</accession>
<evidence type="ECO:0000313" key="1">
    <source>
        <dbReference type="EMBL" id="RDB16454.1"/>
    </source>
</evidence>
<evidence type="ECO:0000313" key="2">
    <source>
        <dbReference type="Proteomes" id="UP000076154"/>
    </source>
</evidence>
<dbReference type="EMBL" id="LUEZ02000124">
    <property type="protein sequence ID" value="RDB16454.1"/>
    <property type="molecule type" value="Genomic_DNA"/>
</dbReference>
<reference evidence="1" key="1">
    <citation type="submission" date="2018-04" db="EMBL/GenBank/DDBJ databases">
        <title>Whole genome sequencing of Hypsizygus marmoreus.</title>
        <authorList>
            <person name="Choi I.-G."/>
            <person name="Min B."/>
            <person name="Kim J.-G."/>
            <person name="Kim S."/>
            <person name="Oh Y.-L."/>
            <person name="Kong W.-S."/>
            <person name="Park H."/>
            <person name="Jeong J."/>
            <person name="Song E.-S."/>
        </authorList>
    </citation>
    <scope>NUCLEOTIDE SEQUENCE [LARGE SCALE GENOMIC DNA]</scope>
    <source>
        <strain evidence="1">51987-8</strain>
    </source>
</reference>
<protein>
    <submittedName>
        <fullName evidence="1">Uncharacterized protein</fullName>
    </submittedName>
</protein>
<keyword evidence="2" id="KW-1185">Reference proteome</keyword>
<organism evidence="1 2">
    <name type="scientific">Hypsizygus marmoreus</name>
    <name type="common">White beech mushroom</name>
    <name type="synonym">Agaricus marmoreus</name>
    <dbReference type="NCBI Taxonomy" id="39966"/>
    <lineage>
        <taxon>Eukaryota</taxon>
        <taxon>Fungi</taxon>
        <taxon>Dikarya</taxon>
        <taxon>Basidiomycota</taxon>
        <taxon>Agaricomycotina</taxon>
        <taxon>Agaricomycetes</taxon>
        <taxon>Agaricomycetidae</taxon>
        <taxon>Agaricales</taxon>
        <taxon>Tricholomatineae</taxon>
        <taxon>Lyophyllaceae</taxon>
        <taxon>Hypsizygus</taxon>
    </lineage>
</organism>
<dbReference type="AlphaFoldDB" id="A0A369JAH4"/>
<sequence>MLTDAVNRKVGLIRSLALAQPPILSSWAVGSCSLFAWSAPCIDWTSPVELKPQLEDARSRIGVTPAAKLGVSADNIYLEENVWLSTFGDLKLLHDVSVKRHGGNSIVYALATSIPELIPATGQGFQTAPHLSFVGLQTLVCNEWQFDDKEHYGTPATKQLQIVYR</sequence>
<gene>
    <name evidence="1" type="ORF">Hypma_002834</name>
</gene>